<keyword evidence="1" id="KW-0732">Signal</keyword>
<keyword evidence="4" id="KW-1185">Reference proteome</keyword>
<dbReference type="InterPro" id="IPR017946">
    <property type="entry name" value="PLC-like_Pdiesterase_TIM-brl"/>
</dbReference>
<feature type="signal peptide" evidence="1">
    <location>
        <begin position="1"/>
        <end position="23"/>
    </location>
</feature>
<proteinExistence type="predicted"/>
<dbReference type="PROSITE" id="PS51704">
    <property type="entry name" value="GP_PDE"/>
    <property type="match status" value="1"/>
</dbReference>
<dbReference type="InterPro" id="IPR030395">
    <property type="entry name" value="GP_PDE_dom"/>
</dbReference>
<feature type="domain" description="GP-PDE" evidence="2">
    <location>
        <begin position="41"/>
        <end position="358"/>
    </location>
</feature>
<dbReference type="EMBL" id="LT629796">
    <property type="protein sequence ID" value="SDU49915.1"/>
    <property type="molecule type" value="Genomic_DNA"/>
</dbReference>
<gene>
    <name evidence="3" type="ORF">SAMN04489801_3687</name>
</gene>
<accession>A0ABY0VQU1</accession>
<reference evidence="3 4" key="1">
    <citation type="submission" date="2016-10" db="EMBL/GenBank/DDBJ databases">
        <authorList>
            <person name="Varghese N."/>
            <person name="Submissions S."/>
        </authorList>
    </citation>
    <scope>NUCLEOTIDE SEQUENCE [LARGE SCALE GENOMIC DNA]</scope>
    <source>
        <strain evidence="3 4">LMG 21607</strain>
    </source>
</reference>
<dbReference type="Gene3D" id="3.20.20.190">
    <property type="entry name" value="Phosphatidylinositol (PI) phosphodiesterase"/>
    <property type="match status" value="1"/>
</dbReference>
<dbReference type="Proteomes" id="UP000182476">
    <property type="component" value="Chromosome I"/>
</dbReference>
<dbReference type="PANTHER" id="PTHR46211:SF1">
    <property type="entry name" value="GLYCEROPHOSPHODIESTER PHOSPHODIESTERASE, CYTOPLASMIC"/>
    <property type="match status" value="1"/>
</dbReference>
<dbReference type="GeneID" id="46430716"/>
<dbReference type="PANTHER" id="PTHR46211">
    <property type="entry name" value="GLYCEROPHOSPHORYL DIESTER PHOSPHODIESTERASE"/>
    <property type="match status" value="1"/>
</dbReference>
<dbReference type="Pfam" id="PF03009">
    <property type="entry name" value="GDPD"/>
    <property type="match status" value="1"/>
</dbReference>
<dbReference type="RefSeq" id="WP_083375914.1">
    <property type="nucleotide sequence ID" value="NZ_LT629796.1"/>
</dbReference>
<organism evidence="3 4">
    <name type="scientific">Pseudomonas mandelii</name>
    <dbReference type="NCBI Taxonomy" id="75612"/>
    <lineage>
        <taxon>Bacteria</taxon>
        <taxon>Pseudomonadati</taxon>
        <taxon>Pseudomonadota</taxon>
        <taxon>Gammaproteobacteria</taxon>
        <taxon>Pseudomonadales</taxon>
        <taxon>Pseudomonadaceae</taxon>
        <taxon>Pseudomonas</taxon>
    </lineage>
</organism>
<name>A0ABY0VQU1_9PSED</name>
<evidence type="ECO:0000259" key="2">
    <source>
        <dbReference type="PROSITE" id="PS51704"/>
    </source>
</evidence>
<evidence type="ECO:0000313" key="4">
    <source>
        <dbReference type="Proteomes" id="UP000182476"/>
    </source>
</evidence>
<evidence type="ECO:0000313" key="3">
    <source>
        <dbReference type="EMBL" id="SDU49915.1"/>
    </source>
</evidence>
<sequence>MPVTFTKSALLLSMLLGFGQAQAANEPSPTALATRLGIPHPAVIAHRGASYDAPESTAASYRLARDLGADYLELDLQRSKDGVLFALHDNNLQRTTDVATKFPDRKDSPANAFTLAELKTLDAGSWFNAAYPDRARPSFVGLKILTLDEIIDIAQGNPLHKPGLYIETKEPKQFPGLERDLKDKLQDRGWLSPAGSKLAKSNLAVGQGKGKVVLQTFEKSSLELLEKEMPQVPKILLLWVGEGSIEPKSKVTFAESGDKDKATYYAKQEPKDKAEFQQWVEYAKAQGAIGTGPSAVLTKGGDQSYSDLVKPWMNQYTHDQGLLVHAYTIDEAVDYQKVMDAGVDGIFTNRASELLKFYKRPAAGTVAQLLQNNGY</sequence>
<protein>
    <submittedName>
        <fullName evidence="3">Glycerophosphoryl diester phosphodiesterase</fullName>
    </submittedName>
</protein>
<evidence type="ECO:0000256" key="1">
    <source>
        <dbReference type="SAM" id="SignalP"/>
    </source>
</evidence>
<dbReference type="SUPFAM" id="SSF51695">
    <property type="entry name" value="PLC-like phosphodiesterases"/>
    <property type="match status" value="1"/>
</dbReference>
<dbReference type="CDD" id="cd08601">
    <property type="entry name" value="GDPD_SaGlpQ_like"/>
    <property type="match status" value="1"/>
</dbReference>
<feature type="chain" id="PRO_5045424356" evidence="1">
    <location>
        <begin position="24"/>
        <end position="375"/>
    </location>
</feature>